<dbReference type="EMBL" id="AAXG02000047">
    <property type="protein sequence ID" value="EDM97757.1"/>
    <property type="molecule type" value="Genomic_DNA"/>
</dbReference>
<keyword evidence="2" id="KW-1185">Reference proteome</keyword>
<name>A6P165_9FIRM</name>
<gene>
    <name evidence="1" type="ORF">BACCAP_04232</name>
</gene>
<dbReference type="InterPro" id="IPR027417">
    <property type="entry name" value="P-loop_NTPase"/>
</dbReference>
<evidence type="ECO:0000313" key="2">
    <source>
        <dbReference type="Proteomes" id="UP000003639"/>
    </source>
</evidence>
<proteinExistence type="predicted"/>
<protein>
    <submittedName>
        <fullName evidence="1">Uncharacterized protein</fullName>
    </submittedName>
</protein>
<reference evidence="1 2" key="2">
    <citation type="submission" date="2007-06" db="EMBL/GenBank/DDBJ databases">
        <title>Draft genome sequence of Pseudoflavonifractor capillosus ATCC 29799.</title>
        <authorList>
            <person name="Sudarsanam P."/>
            <person name="Ley R."/>
            <person name="Guruge J."/>
            <person name="Turnbaugh P.J."/>
            <person name="Mahowald M."/>
            <person name="Liep D."/>
            <person name="Gordon J."/>
        </authorList>
    </citation>
    <scope>NUCLEOTIDE SEQUENCE [LARGE SCALE GENOMIC DNA]</scope>
    <source>
        <strain evidence="1 2">ATCC 29799</strain>
    </source>
</reference>
<sequence>MAAEPCVQFYLGANAPSGFYSLYDQLIDPDQAQDVMILKGGPGCGKSSLMRKVGAAMEEQGLAVEYIQCSGDPDSLDAVIIPTLATAIVDGTAPHGCATPGHFSRKKTAHPGLGHAVCMMRVMPSGLDSGAR</sequence>
<evidence type="ECO:0000313" key="1">
    <source>
        <dbReference type="EMBL" id="EDM97757.1"/>
    </source>
</evidence>
<dbReference type="STRING" id="411467.BACCAP_04232"/>
<dbReference type="AlphaFoldDB" id="A6P165"/>
<dbReference type="Gene3D" id="3.40.50.300">
    <property type="entry name" value="P-loop containing nucleotide triphosphate hydrolases"/>
    <property type="match status" value="1"/>
</dbReference>
<dbReference type="SUPFAM" id="SSF52540">
    <property type="entry name" value="P-loop containing nucleoside triphosphate hydrolases"/>
    <property type="match status" value="1"/>
</dbReference>
<organism evidence="1 2">
    <name type="scientific">Pseudoflavonifractor capillosus ATCC 29799</name>
    <dbReference type="NCBI Taxonomy" id="411467"/>
    <lineage>
        <taxon>Bacteria</taxon>
        <taxon>Bacillati</taxon>
        <taxon>Bacillota</taxon>
        <taxon>Clostridia</taxon>
        <taxon>Eubacteriales</taxon>
        <taxon>Oscillospiraceae</taxon>
        <taxon>Pseudoflavonifractor</taxon>
    </lineage>
</organism>
<dbReference type="RefSeq" id="WP_006574708.1">
    <property type="nucleotide sequence ID" value="NZ_AAXG02000047.1"/>
</dbReference>
<dbReference type="eggNOG" id="COG1474">
    <property type="taxonomic scope" value="Bacteria"/>
</dbReference>
<accession>A6P165</accession>
<dbReference type="Proteomes" id="UP000003639">
    <property type="component" value="Unassembled WGS sequence"/>
</dbReference>
<reference evidence="1 2" key="1">
    <citation type="submission" date="2007-04" db="EMBL/GenBank/DDBJ databases">
        <authorList>
            <person name="Fulton L."/>
            <person name="Clifton S."/>
            <person name="Fulton B."/>
            <person name="Xu J."/>
            <person name="Minx P."/>
            <person name="Pepin K.H."/>
            <person name="Johnson M."/>
            <person name="Thiruvilangam P."/>
            <person name="Bhonagiri V."/>
            <person name="Nash W.E."/>
            <person name="Mardis E.R."/>
            <person name="Wilson R.K."/>
        </authorList>
    </citation>
    <scope>NUCLEOTIDE SEQUENCE [LARGE SCALE GENOMIC DNA]</scope>
    <source>
        <strain evidence="1 2">ATCC 29799</strain>
    </source>
</reference>
<comment type="caution">
    <text evidence="1">The sequence shown here is derived from an EMBL/GenBank/DDBJ whole genome shotgun (WGS) entry which is preliminary data.</text>
</comment>